<evidence type="ECO:0000313" key="4">
    <source>
        <dbReference type="Proteomes" id="UP001165160"/>
    </source>
</evidence>
<dbReference type="Proteomes" id="UP001165160">
    <property type="component" value="Unassembled WGS sequence"/>
</dbReference>
<comment type="caution">
    <text evidence="3">The sequence shown here is derived from an EMBL/GenBank/DDBJ whole genome shotgun (WGS) entry which is preliminary data.</text>
</comment>
<reference evidence="4" key="1">
    <citation type="journal article" date="2023" name="Commun. Biol.">
        <title>Genome analysis of Parmales, the sister group of diatoms, reveals the evolutionary specialization of diatoms from phago-mixotrophs to photoautotrophs.</title>
        <authorList>
            <person name="Ban H."/>
            <person name="Sato S."/>
            <person name="Yoshikawa S."/>
            <person name="Yamada K."/>
            <person name="Nakamura Y."/>
            <person name="Ichinomiya M."/>
            <person name="Sato N."/>
            <person name="Blanc-Mathieu R."/>
            <person name="Endo H."/>
            <person name="Kuwata A."/>
            <person name="Ogata H."/>
        </authorList>
    </citation>
    <scope>NUCLEOTIDE SEQUENCE [LARGE SCALE GENOMIC DNA]</scope>
    <source>
        <strain evidence="4">NIES 3699</strain>
    </source>
</reference>
<keyword evidence="2" id="KW-0472">Membrane</keyword>
<feature type="transmembrane region" description="Helical" evidence="2">
    <location>
        <begin position="26"/>
        <end position="47"/>
    </location>
</feature>
<dbReference type="AlphaFoldDB" id="A0A9W7EZV6"/>
<evidence type="ECO:0000256" key="2">
    <source>
        <dbReference type="SAM" id="Phobius"/>
    </source>
</evidence>
<evidence type="ECO:0000313" key="3">
    <source>
        <dbReference type="EMBL" id="GMH97893.1"/>
    </source>
</evidence>
<keyword evidence="1" id="KW-0175">Coiled coil</keyword>
<keyword evidence="2" id="KW-1133">Transmembrane helix</keyword>
<protein>
    <submittedName>
        <fullName evidence="3">Uncharacterized protein</fullName>
    </submittedName>
</protein>
<sequence length="470" mass="52476">MQDVDEAFGIESGGDKAISPASLTRLAWVVFGLELLITAIGGFLSYLTSTAEIGAAASGVGNFFCVFIIWSLTLHADCSTIPLKVSLLLAIPLATIGNITSTPHLKRYQGMYFFWLNFAINLIVVVAPWYSCLSTARRAMQKTYADNVTNTSMKIAAHWISSVPIVVYFSVSAVNFYIDFFEAMNTYEAHSPFCVYDPGVDRLYNNQFRCFSGTARNSYNDDISRGISEIPFYPTYNVNGSQRMRYSNLTKFAQEEYHDYGNAPLTISDYYRLSAVTSNEGGEGLAILSILQGQIFVICLFVGEVYLRVAKASLSDIASFEVTRVEFLALLCTSILVVGAFTLSALKANVDQAYNALYFILTLIVVLLFLLRKICLAELSGSDPILTTRNTRESAVSDNTIISMPSRISSDVELAPLPMQKLQKRMESYEQTLKEQDRMIKEQAKTIALMREFMEREKKGNEQQNEEDNI</sequence>
<keyword evidence="4" id="KW-1185">Reference proteome</keyword>
<evidence type="ECO:0000256" key="1">
    <source>
        <dbReference type="SAM" id="Coils"/>
    </source>
</evidence>
<feature type="transmembrane region" description="Helical" evidence="2">
    <location>
        <begin position="155"/>
        <end position="178"/>
    </location>
</feature>
<keyword evidence="2" id="KW-0812">Transmembrane</keyword>
<feature type="coiled-coil region" evidence="1">
    <location>
        <begin position="419"/>
        <end position="446"/>
    </location>
</feature>
<feature type="transmembrane region" description="Helical" evidence="2">
    <location>
        <begin position="285"/>
        <end position="307"/>
    </location>
</feature>
<proteinExistence type="predicted"/>
<gene>
    <name evidence="3" type="ORF">TrVE_jg8332</name>
</gene>
<name>A0A9W7EZV6_9STRA</name>
<feature type="transmembrane region" description="Helical" evidence="2">
    <location>
        <begin position="112"/>
        <end position="134"/>
    </location>
</feature>
<organism evidence="3 4">
    <name type="scientific">Triparma verrucosa</name>
    <dbReference type="NCBI Taxonomy" id="1606542"/>
    <lineage>
        <taxon>Eukaryota</taxon>
        <taxon>Sar</taxon>
        <taxon>Stramenopiles</taxon>
        <taxon>Ochrophyta</taxon>
        <taxon>Bolidophyceae</taxon>
        <taxon>Parmales</taxon>
        <taxon>Triparmaceae</taxon>
        <taxon>Triparma</taxon>
    </lineage>
</organism>
<feature type="transmembrane region" description="Helical" evidence="2">
    <location>
        <begin position="53"/>
        <end position="74"/>
    </location>
</feature>
<feature type="transmembrane region" description="Helical" evidence="2">
    <location>
        <begin position="352"/>
        <end position="371"/>
    </location>
</feature>
<dbReference type="EMBL" id="BRXX01000208">
    <property type="protein sequence ID" value="GMH97893.1"/>
    <property type="molecule type" value="Genomic_DNA"/>
</dbReference>
<feature type="transmembrane region" description="Helical" evidence="2">
    <location>
        <begin position="327"/>
        <end position="346"/>
    </location>
</feature>
<feature type="transmembrane region" description="Helical" evidence="2">
    <location>
        <begin position="81"/>
        <end position="100"/>
    </location>
</feature>
<accession>A0A9W7EZV6</accession>